<protein>
    <submittedName>
        <fullName evidence="2">Uncharacterized protein</fullName>
    </submittedName>
</protein>
<organism evidence="2 3">
    <name type="scientific">Trichoderma guizhouense</name>
    <dbReference type="NCBI Taxonomy" id="1491466"/>
    <lineage>
        <taxon>Eukaryota</taxon>
        <taxon>Fungi</taxon>
        <taxon>Dikarya</taxon>
        <taxon>Ascomycota</taxon>
        <taxon>Pezizomycotina</taxon>
        <taxon>Sordariomycetes</taxon>
        <taxon>Hypocreomycetidae</taxon>
        <taxon>Hypocreales</taxon>
        <taxon>Hypocreaceae</taxon>
        <taxon>Trichoderma</taxon>
    </lineage>
</organism>
<name>A0A1T3C8E4_9HYPO</name>
<dbReference type="AlphaFoldDB" id="A0A1T3C8E4"/>
<sequence>MHELFVREFVILLNEDETLRSLVLEAVSKQEIGPGRARNKFRKLLKHFASDLRAEAVNNRHRTRVGAFNNHHQELVRFINTNSSNITQELFSEFPSNDQKAGDKIPEPRMHHYADGESQKKVEDLQISQDPEFVKQTTPAHLNSLTYYNDTSDQIELSESDEGSDQDGVDEEDEPVKLDIDLTEHFDELRQFILDSAAYRTLRRRFDEFIRPSLGSKIEDLLLRWSRHDHRHHSFVARYKLFNLVAELKYIHPQEIRLDEDNKRTHWQAFLGYYQKKAEDWTQEAWDWWPLPPYLRPLENNESRLRYVDMEKSDGQKCPSLLPDV</sequence>
<feature type="compositionally biased region" description="Basic and acidic residues" evidence="1">
    <location>
        <begin position="100"/>
        <end position="122"/>
    </location>
</feature>
<reference evidence="2 3" key="1">
    <citation type="submission" date="2016-04" db="EMBL/GenBank/DDBJ databases">
        <title>Multiple horizontal gene transfer events from other fungi enriched the ability of the initially mycotrophic fungus Trichoderma (Ascomycota) to feed on dead plant biomass.</title>
        <authorList>
            <person name="Atanasova L."/>
            <person name="Chenthamara K."/>
            <person name="Zhang J."/>
            <person name="Grujic M."/>
            <person name="Henrissat B."/>
            <person name="Kuo A."/>
            <person name="Aertz A."/>
            <person name="Salamov A."/>
            <person name="Lipzen A."/>
            <person name="Labutti K."/>
            <person name="Barry K."/>
            <person name="Miao Y."/>
            <person name="Rahimi M.J."/>
            <person name="Shen Q."/>
            <person name="Grigoriev I.V."/>
            <person name="Kubicek C.P."/>
            <person name="Druzhinina I.S."/>
        </authorList>
    </citation>
    <scope>NUCLEOTIDE SEQUENCE [LARGE SCALE GENOMIC DNA]</scope>
    <source>
        <strain evidence="2 3">NJAU 4742</strain>
    </source>
</reference>
<evidence type="ECO:0000313" key="3">
    <source>
        <dbReference type="Proteomes" id="UP000191004"/>
    </source>
</evidence>
<feature type="region of interest" description="Disordered" evidence="1">
    <location>
        <begin position="95"/>
        <end position="122"/>
    </location>
</feature>
<accession>A0A1T3C8E4</accession>
<dbReference type="EMBL" id="LVVK01000022">
    <property type="protein sequence ID" value="OPB37376.1"/>
    <property type="molecule type" value="Genomic_DNA"/>
</dbReference>
<comment type="caution">
    <text evidence="2">The sequence shown here is derived from an EMBL/GenBank/DDBJ whole genome shotgun (WGS) entry which is preliminary data.</text>
</comment>
<keyword evidence="3" id="KW-1185">Reference proteome</keyword>
<proteinExistence type="predicted"/>
<evidence type="ECO:0000313" key="2">
    <source>
        <dbReference type="EMBL" id="OPB37376.1"/>
    </source>
</evidence>
<dbReference type="OrthoDB" id="5151916at2759"/>
<evidence type="ECO:0000256" key="1">
    <source>
        <dbReference type="SAM" id="MobiDB-lite"/>
    </source>
</evidence>
<dbReference type="Proteomes" id="UP000191004">
    <property type="component" value="Unassembled WGS sequence"/>
</dbReference>
<gene>
    <name evidence="2" type="ORF">A0O28_0042880</name>
</gene>